<evidence type="ECO:0000313" key="2">
    <source>
        <dbReference type="EMBL" id="MBB3105164.1"/>
    </source>
</evidence>
<accession>A0A839TAI6</accession>
<proteinExistence type="predicted"/>
<evidence type="ECO:0000313" key="3">
    <source>
        <dbReference type="Proteomes" id="UP000549250"/>
    </source>
</evidence>
<dbReference type="AlphaFoldDB" id="A0A839TAI6"/>
<name>A0A839TAI6_AZOMA</name>
<protein>
    <recommendedName>
        <fullName evidence="4">DUF1845 domain-containing protein</fullName>
    </recommendedName>
</protein>
<dbReference type="Proteomes" id="UP000549250">
    <property type="component" value="Unassembled WGS sequence"/>
</dbReference>
<gene>
    <name evidence="2" type="ORF">FHR87_003599</name>
</gene>
<evidence type="ECO:0008006" key="4">
    <source>
        <dbReference type="Google" id="ProtNLM"/>
    </source>
</evidence>
<feature type="region of interest" description="Disordered" evidence="1">
    <location>
        <begin position="182"/>
        <end position="221"/>
    </location>
</feature>
<evidence type="ECO:0000256" key="1">
    <source>
        <dbReference type="SAM" id="MobiDB-lite"/>
    </source>
</evidence>
<sequence length="221" mass="24946">MENIEAEKPVNPARQELSRPVFTQKLTVNSLQAQRVVERSFSRVSRSLFSLEVILRIIGRKDAIDEVEKVITSSIKTVADDLDKTQTQLKTIMDSNGIDSVPAYTNPQIVEFEIFSPKTVQFIRLITKLDTLMGYVDTLWMNSELDNVQRATLTYEWQQRLNRLAARIIGIEKHARIAAYKEGKQQEVDAQAPAQTEDVELDEASEAGDTPLATLHAETEA</sequence>
<keyword evidence="3" id="KW-1185">Reference proteome</keyword>
<reference evidence="2 3" key="1">
    <citation type="submission" date="2020-08" db="EMBL/GenBank/DDBJ databases">
        <title>Genomic Encyclopedia of Type Strains, Phase III (KMG-III): the genomes of soil and plant-associated and newly described type strains.</title>
        <authorList>
            <person name="Whitman W."/>
        </authorList>
    </citation>
    <scope>NUCLEOTIDE SEQUENCE [LARGE SCALE GENOMIC DNA]</scope>
    <source>
        <strain evidence="2 3">CECT 4462</strain>
    </source>
</reference>
<comment type="caution">
    <text evidence="2">The sequence shown here is derived from an EMBL/GenBank/DDBJ whole genome shotgun (WGS) entry which is preliminary data.</text>
</comment>
<dbReference type="EMBL" id="JACHXI010000027">
    <property type="protein sequence ID" value="MBB3105164.1"/>
    <property type="molecule type" value="Genomic_DNA"/>
</dbReference>
<organism evidence="2 3">
    <name type="scientific">Azomonas macrocytogenes</name>
    <name type="common">Azotobacter macrocytogenes</name>
    <dbReference type="NCBI Taxonomy" id="69962"/>
    <lineage>
        <taxon>Bacteria</taxon>
        <taxon>Pseudomonadati</taxon>
        <taxon>Pseudomonadota</taxon>
        <taxon>Gammaproteobacteria</taxon>
        <taxon>Pseudomonadales</taxon>
        <taxon>Pseudomonadaceae</taxon>
        <taxon>Azomonas</taxon>
    </lineage>
</organism>
<dbReference type="RefSeq" id="WP_183168026.1">
    <property type="nucleotide sequence ID" value="NZ_JACHXI010000027.1"/>
</dbReference>
<feature type="compositionally biased region" description="Acidic residues" evidence="1">
    <location>
        <begin position="197"/>
        <end position="206"/>
    </location>
</feature>